<sequence length="645" mass="70574">MTAGQHGAGLLSSGTGKAHVIMSLGHSCLPGLAPVALGRTVTRRSLFSANPSRSIRAMSTGDVSNHPPKWNLWHPTRGIVFQQPLYPTLKVAGYSTNASLATASQDEELSNVPIQWDQDAEQVEESAAAEEDCGDDTLPILSEAQPGGNAIGPDEGILRAPHTTLDFKVPDELFQAAKQAPEGTRESYWSHLLYRGPDLDNDRKGKIRVHYCKNAASGEQALQTLLGEKLIGLDLEWETKSFKNAGVRKNVSLVQLASPSRVVLLHLAMYPKDEFVTPTLRKIIEDPDVLKLGVCIKGDCTRLRNYLDIDARGVFELSHLFKQVRYSATQPHLVDKRPINLATVCKEVLGLPMCKDAEVRMSSWAQTLDLEQINYSVSDAYSAVQIFSTLDYQREQMDPKPDLPFPVEANKLIPLPEGVEYKTTKKSSLARSSTSKSPMGEASPESTCHRGTEIDASAKSDLDQETWTEGEEGLRNIFGLLGLNYVEESEETSTSNATRSRTSLAADKTATGAEATSSESTTSKDFRVMAAEACLTAYQTTKEANGGKMSAGPAAMRAYFIWQADPSLTFSDVAGLLRDPPLKTSTVASYIVSSVEAEVLPYDENRLTAEISDCVASQVMGKRYYTKWRALSQRTLSQKRALVKD</sequence>
<dbReference type="SUPFAM" id="SSF53098">
    <property type="entry name" value="Ribonuclease H-like"/>
    <property type="match status" value="1"/>
</dbReference>
<dbReference type="PANTHER" id="PTHR13620:SF104">
    <property type="entry name" value="EXONUCLEASE 3'-5' DOMAIN-CONTAINING PROTEIN 2"/>
    <property type="match status" value="1"/>
</dbReference>
<evidence type="ECO:0000256" key="1">
    <source>
        <dbReference type="ARBA" id="ARBA00022722"/>
    </source>
</evidence>
<evidence type="ECO:0000256" key="3">
    <source>
        <dbReference type="SAM" id="MobiDB-lite"/>
    </source>
</evidence>
<evidence type="ECO:0000256" key="2">
    <source>
        <dbReference type="ARBA" id="ARBA00022801"/>
    </source>
</evidence>
<dbReference type="GO" id="GO:0006139">
    <property type="term" value="P:nucleobase-containing compound metabolic process"/>
    <property type="evidence" value="ECO:0007669"/>
    <property type="project" value="InterPro"/>
</dbReference>
<dbReference type="Pfam" id="PF01612">
    <property type="entry name" value="DNA_pol_A_exo1"/>
    <property type="match status" value="1"/>
</dbReference>
<dbReference type="InterPro" id="IPR051132">
    <property type="entry name" value="3-5_Exonuclease_domain"/>
</dbReference>
<dbReference type="STRING" id="2025994.A0A2T3AC32"/>
<feature type="compositionally biased region" description="Low complexity" evidence="3">
    <location>
        <begin position="492"/>
        <end position="521"/>
    </location>
</feature>
<proteinExistence type="predicted"/>
<keyword evidence="1" id="KW-0540">Nuclease</keyword>
<keyword evidence="2" id="KW-0378">Hydrolase</keyword>
<dbReference type="InterPro" id="IPR012337">
    <property type="entry name" value="RNaseH-like_sf"/>
</dbReference>
<organism evidence="5 6">
    <name type="scientific">Coniella lustricola</name>
    <dbReference type="NCBI Taxonomy" id="2025994"/>
    <lineage>
        <taxon>Eukaryota</taxon>
        <taxon>Fungi</taxon>
        <taxon>Dikarya</taxon>
        <taxon>Ascomycota</taxon>
        <taxon>Pezizomycotina</taxon>
        <taxon>Sordariomycetes</taxon>
        <taxon>Sordariomycetidae</taxon>
        <taxon>Diaporthales</taxon>
        <taxon>Schizoparmaceae</taxon>
        <taxon>Coniella</taxon>
    </lineage>
</organism>
<dbReference type="InterPro" id="IPR036397">
    <property type="entry name" value="RNaseH_sf"/>
</dbReference>
<keyword evidence="6" id="KW-1185">Reference proteome</keyword>
<feature type="region of interest" description="Disordered" evidence="3">
    <location>
        <begin position="491"/>
        <end position="522"/>
    </location>
</feature>
<name>A0A2T3AC32_9PEZI</name>
<reference evidence="5 6" key="1">
    <citation type="journal article" date="2018" name="Mycol. Prog.">
        <title>Coniella lustricola, a new species from submerged detritus.</title>
        <authorList>
            <person name="Raudabaugh D.B."/>
            <person name="Iturriaga T."/>
            <person name="Carver A."/>
            <person name="Mondo S."/>
            <person name="Pangilinan J."/>
            <person name="Lipzen A."/>
            <person name="He G."/>
            <person name="Amirebrahimi M."/>
            <person name="Grigoriev I.V."/>
            <person name="Miller A.N."/>
        </authorList>
    </citation>
    <scope>NUCLEOTIDE SEQUENCE [LARGE SCALE GENOMIC DNA]</scope>
    <source>
        <strain evidence="5 6">B22-T-1</strain>
    </source>
</reference>
<dbReference type="InParanoid" id="A0A2T3AC32"/>
<evidence type="ECO:0000259" key="4">
    <source>
        <dbReference type="Pfam" id="PF01612"/>
    </source>
</evidence>
<dbReference type="EMBL" id="KZ678415">
    <property type="protein sequence ID" value="PSR90795.1"/>
    <property type="molecule type" value="Genomic_DNA"/>
</dbReference>
<dbReference type="OrthoDB" id="1920326at2759"/>
<dbReference type="GO" id="GO:0003676">
    <property type="term" value="F:nucleic acid binding"/>
    <property type="evidence" value="ECO:0007669"/>
    <property type="project" value="InterPro"/>
</dbReference>
<gene>
    <name evidence="5" type="ORF">BD289DRAFT_206175</name>
</gene>
<dbReference type="InterPro" id="IPR002562">
    <property type="entry name" value="3'-5'_exonuclease_dom"/>
</dbReference>
<dbReference type="GO" id="GO:0008408">
    <property type="term" value="F:3'-5' exonuclease activity"/>
    <property type="evidence" value="ECO:0007669"/>
    <property type="project" value="InterPro"/>
</dbReference>
<evidence type="ECO:0000313" key="5">
    <source>
        <dbReference type="EMBL" id="PSR90795.1"/>
    </source>
</evidence>
<dbReference type="GO" id="GO:0005634">
    <property type="term" value="C:nucleus"/>
    <property type="evidence" value="ECO:0007669"/>
    <property type="project" value="TreeGrafter"/>
</dbReference>
<dbReference type="Proteomes" id="UP000241462">
    <property type="component" value="Unassembled WGS sequence"/>
</dbReference>
<dbReference type="AlphaFoldDB" id="A0A2T3AC32"/>
<dbReference type="Gene3D" id="3.30.420.10">
    <property type="entry name" value="Ribonuclease H-like superfamily/Ribonuclease H"/>
    <property type="match status" value="1"/>
</dbReference>
<accession>A0A2T3AC32</accession>
<dbReference type="PANTHER" id="PTHR13620">
    <property type="entry name" value="3-5 EXONUCLEASE"/>
    <property type="match status" value="1"/>
</dbReference>
<dbReference type="CDD" id="cd06141">
    <property type="entry name" value="WRN_exo"/>
    <property type="match status" value="1"/>
</dbReference>
<feature type="region of interest" description="Disordered" evidence="3">
    <location>
        <begin position="423"/>
        <end position="467"/>
    </location>
</feature>
<protein>
    <recommendedName>
        <fullName evidence="4">3'-5' exonuclease domain-containing protein</fullName>
    </recommendedName>
</protein>
<dbReference type="GO" id="GO:0005737">
    <property type="term" value="C:cytoplasm"/>
    <property type="evidence" value="ECO:0007669"/>
    <property type="project" value="TreeGrafter"/>
</dbReference>
<feature type="compositionally biased region" description="Basic and acidic residues" evidence="3">
    <location>
        <begin position="447"/>
        <end position="462"/>
    </location>
</feature>
<feature type="compositionally biased region" description="Low complexity" evidence="3">
    <location>
        <begin position="426"/>
        <end position="437"/>
    </location>
</feature>
<feature type="domain" description="3'-5' exonuclease" evidence="4">
    <location>
        <begin position="214"/>
        <end position="390"/>
    </location>
</feature>
<evidence type="ECO:0000313" key="6">
    <source>
        <dbReference type="Proteomes" id="UP000241462"/>
    </source>
</evidence>